<evidence type="ECO:0000256" key="1">
    <source>
        <dbReference type="ARBA" id="ARBA00004141"/>
    </source>
</evidence>
<evidence type="ECO:0000313" key="8">
    <source>
        <dbReference type="Proteomes" id="UP001159363"/>
    </source>
</evidence>
<evidence type="ECO:0000256" key="3">
    <source>
        <dbReference type="ARBA" id="ARBA00022989"/>
    </source>
</evidence>
<keyword evidence="3 5" id="KW-1133">Transmembrane helix</keyword>
<gene>
    <name evidence="7" type="ORF">PR048_029555</name>
</gene>
<feature type="transmembrane region" description="Helical" evidence="5">
    <location>
        <begin position="429"/>
        <end position="450"/>
    </location>
</feature>
<feature type="transmembrane region" description="Helical" evidence="5">
    <location>
        <begin position="228"/>
        <end position="246"/>
    </location>
</feature>
<feature type="transmembrane region" description="Helical" evidence="5">
    <location>
        <begin position="457"/>
        <end position="476"/>
    </location>
</feature>
<feature type="transmembrane region" description="Helical" evidence="5">
    <location>
        <begin position="252"/>
        <end position="273"/>
    </location>
</feature>
<sequence length="481" mass="54244">MGRRLTDTLFQCLARSAVHEGSQASPVQGRIRVCDPVRIFPTFALSCVLDNQQDSGAELTDRSFIYDEVFKYLGEFGRYQKRLYFMLCLPAIVSALHKLGGVFLQAKAAHRCRLPGDDSHANYTLPSNIMNMSYPWDVGEKYWSSCLVLDANFTGDYYKNNIPANRSEACDSWVYDRTLYSSSTVMEFDLVCDLSWMPATTDAVFMSGDLIGSTLFGYFSDRFGRRPIFFFTLAMQSIFGIAAAAMPNAVGFMITRFLIGLTASALYVAAYILAMELVGPTKRMFAAMIYAYFFTTGYILCAFFSYFLNNWRYLQLALSAPGLILFSYWWFLPESTRWLLSNRQKVAAKRILIKAADVNKVTIPDKVLENIRLFVGSLSEEGKDHSVLDLVRVRSVRARTLIIGFNWFVISCTYFGLSWNSPNLGGNDYVNFLMSGLVEIPAPALLIFTLDRWGRKPIFTGCMFGTAIVLLVSNFISSGEH</sequence>
<keyword evidence="2 5" id="KW-0812">Transmembrane</keyword>
<reference evidence="7 8" key="1">
    <citation type="submission" date="2023-02" db="EMBL/GenBank/DDBJ databases">
        <title>LHISI_Scaffold_Assembly.</title>
        <authorList>
            <person name="Stuart O.P."/>
            <person name="Cleave R."/>
            <person name="Magrath M.J.L."/>
            <person name="Mikheyev A.S."/>
        </authorList>
    </citation>
    <scope>NUCLEOTIDE SEQUENCE [LARGE SCALE GENOMIC DNA]</scope>
    <source>
        <strain evidence="7">Daus_M_001</strain>
        <tissue evidence="7">Leg muscle</tissue>
    </source>
</reference>
<name>A0ABQ9GDP4_9NEOP</name>
<comment type="subcellular location">
    <subcellularLocation>
        <location evidence="1">Membrane</location>
        <topology evidence="1">Multi-pass membrane protein</topology>
    </subcellularLocation>
</comment>
<feature type="transmembrane region" description="Helical" evidence="5">
    <location>
        <begin position="313"/>
        <end position="332"/>
    </location>
</feature>
<evidence type="ECO:0000256" key="2">
    <source>
        <dbReference type="ARBA" id="ARBA00022692"/>
    </source>
</evidence>
<feature type="transmembrane region" description="Helical" evidence="5">
    <location>
        <begin position="83"/>
        <end position="104"/>
    </location>
</feature>
<proteinExistence type="predicted"/>
<keyword evidence="8" id="KW-1185">Reference proteome</keyword>
<dbReference type="Gene3D" id="1.20.1250.20">
    <property type="entry name" value="MFS general substrate transporter like domains"/>
    <property type="match status" value="1"/>
</dbReference>
<dbReference type="Pfam" id="PF00083">
    <property type="entry name" value="Sugar_tr"/>
    <property type="match status" value="1"/>
</dbReference>
<accession>A0ABQ9GDP4</accession>
<dbReference type="InterPro" id="IPR036259">
    <property type="entry name" value="MFS_trans_sf"/>
</dbReference>
<dbReference type="PROSITE" id="PS50850">
    <property type="entry name" value="MFS"/>
    <property type="match status" value="1"/>
</dbReference>
<evidence type="ECO:0000256" key="4">
    <source>
        <dbReference type="ARBA" id="ARBA00023136"/>
    </source>
</evidence>
<evidence type="ECO:0000259" key="6">
    <source>
        <dbReference type="PROSITE" id="PS50850"/>
    </source>
</evidence>
<dbReference type="InterPro" id="IPR005828">
    <property type="entry name" value="MFS_sugar_transport-like"/>
</dbReference>
<evidence type="ECO:0000256" key="5">
    <source>
        <dbReference type="SAM" id="Phobius"/>
    </source>
</evidence>
<dbReference type="EMBL" id="JARBHB010000013">
    <property type="protein sequence ID" value="KAJ8870532.1"/>
    <property type="molecule type" value="Genomic_DNA"/>
</dbReference>
<organism evidence="7 8">
    <name type="scientific">Dryococelus australis</name>
    <dbReference type="NCBI Taxonomy" id="614101"/>
    <lineage>
        <taxon>Eukaryota</taxon>
        <taxon>Metazoa</taxon>
        <taxon>Ecdysozoa</taxon>
        <taxon>Arthropoda</taxon>
        <taxon>Hexapoda</taxon>
        <taxon>Insecta</taxon>
        <taxon>Pterygota</taxon>
        <taxon>Neoptera</taxon>
        <taxon>Polyneoptera</taxon>
        <taxon>Phasmatodea</taxon>
        <taxon>Verophasmatodea</taxon>
        <taxon>Anareolatae</taxon>
        <taxon>Phasmatidae</taxon>
        <taxon>Eurycanthinae</taxon>
        <taxon>Dryococelus</taxon>
    </lineage>
</organism>
<dbReference type="PANTHER" id="PTHR24064">
    <property type="entry name" value="SOLUTE CARRIER FAMILY 22 MEMBER"/>
    <property type="match status" value="1"/>
</dbReference>
<dbReference type="CDD" id="cd17317">
    <property type="entry name" value="MFS_SLC22"/>
    <property type="match status" value="1"/>
</dbReference>
<dbReference type="InterPro" id="IPR020846">
    <property type="entry name" value="MFS_dom"/>
</dbReference>
<dbReference type="InterPro" id="IPR005829">
    <property type="entry name" value="Sugar_transporter_CS"/>
</dbReference>
<evidence type="ECO:0000313" key="7">
    <source>
        <dbReference type="EMBL" id="KAJ8870532.1"/>
    </source>
</evidence>
<protein>
    <recommendedName>
        <fullName evidence="6">Major facilitator superfamily (MFS) profile domain-containing protein</fullName>
    </recommendedName>
</protein>
<keyword evidence="4 5" id="KW-0472">Membrane</keyword>
<dbReference type="Proteomes" id="UP001159363">
    <property type="component" value="Chromosome 12"/>
</dbReference>
<dbReference type="SUPFAM" id="SSF103473">
    <property type="entry name" value="MFS general substrate transporter"/>
    <property type="match status" value="1"/>
</dbReference>
<comment type="caution">
    <text evidence="7">The sequence shown here is derived from an EMBL/GenBank/DDBJ whole genome shotgun (WGS) entry which is preliminary data.</text>
</comment>
<feature type="domain" description="Major facilitator superfamily (MFS) profile" evidence="6">
    <location>
        <begin position="144"/>
        <end position="481"/>
    </location>
</feature>
<feature type="transmembrane region" description="Helical" evidence="5">
    <location>
        <begin position="400"/>
        <end position="417"/>
    </location>
</feature>
<feature type="transmembrane region" description="Helical" evidence="5">
    <location>
        <begin position="285"/>
        <end position="307"/>
    </location>
</feature>
<dbReference type="PROSITE" id="PS00216">
    <property type="entry name" value="SUGAR_TRANSPORT_1"/>
    <property type="match status" value="1"/>
</dbReference>